<dbReference type="RefSeq" id="WP_213098907.1">
    <property type="nucleotide sequence ID" value="NZ_JAGYPN010000002.1"/>
</dbReference>
<keyword evidence="2" id="KW-0378">Hydrolase</keyword>
<organism evidence="2 3">
    <name type="scientific">Lederbergia citrea</name>
    <dbReference type="NCBI Taxonomy" id="2833581"/>
    <lineage>
        <taxon>Bacteria</taxon>
        <taxon>Bacillati</taxon>
        <taxon>Bacillota</taxon>
        <taxon>Bacilli</taxon>
        <taxon>Bacillales</taxon>
        <taxon>Bacillaceae</taxon>
        <taxon>Lederbergia</taxon>
    </lineage>
</organism>
<name>A0A942UNT0_9BACI</name>
<proteinExistence type="predicted"/>
<protein>
    <submittedName>
        <fullName evidence="2">Glycoside hydrolase N-terminal domain-containing protein</fullName>
    </submittedName>
</protein>
<feature type="domain" description="Glycosyl hydrolase family 95 N-terminal" evidence="1">
    <location>
        <begin position="2"/>
        <end position="76"/>
    </location>
</feature>
<comment type="caution">
    <text evidence="2">The sequence shown here is derived from an EMBL/GenBank/DDBJ whole genome shotgun (WGS) entry which is preliminary data.</text>
</comment>
<dbReference type="Proteomes" id="UP000676456">
    <property type="component" value="Unassembled WGS sequence"/>
</dbReference>
<evidence type="ECO:0000313" key="2">
    <source>
        <dbReference type="EMBL" id="MBS4223252.1"/>
    </source>
</evidence>
<dbReference type="AlphaFoldDB" id="A0A942UNT0"/>
<dbReference type="Pfam" id="PF14498">
    <property type="entry name" value="Glyco_hyd_65N_2"/>
    <property type="match status" value="1"/>
</dbReference>
<dbReference type="GO" id="GO:0016787">
    <property type="term" value="F:hydrolase activity"/>
    <property type="evidence" value="ECO:0007669"/>
    <property type="project" value="UniProtKB-KW"/>
</dbReference>
<dbReference type="Gene3D" id="2.70.98.50">
    <property type="entry name" value="putative glycoside hydrolase family protein from bacillus halodurans"/>
    <property type="match status" value="1"/>
</dbReference>
<reference evidence="2 3" key="1">
    <citation type="submission" date="2021-05" db="EMBL/GenBank/DDBJ databases">
        <title>Novel Bacillus species.</title>
        <authorList>
            <person name="Liu G."/>
        </authorList>
    </citation>
    <scope>NUCLEOTIDE SEQUENCE [LARGE SCALE GENOMIC DNA]</scope>
    <source>
        <strain evidence="2 3">FJAT-49682</strain>
    </source>
</reference>
<gene>
    <name evidence="2" type="ORF">KHA91_10900</name>
</gene>
<evidence type="ECO:0000313" key="3">
    <source>
        <dbReference type="Proteomes" id="UP000676456"/>
    </source>
</evidence>
<evidence type="ECO:0000259" key="1">
    <source>
        <dbReference type="Pfam" id="PF14498"/>
    </source>
</evidence>
<accession>A0A942UNT0</accession>
<dbReference type="InterPro" id="IPR027414">
    <property type="entry name" value="GH95_N_dom"/>
</dbReference>
<keyword evidence="3" id="KW-1185">Reference proteome</keyword>
<sequence length="91" mass="10402">MQYTCNEVEYNREIFASYPNGVMVIRVTASKKQSVLFHVYFDRGQTRNLDEMEAVSSDCLVMRGKTGGENGISFRSWNSESGIWRAYCITA</sequence>
<dbReference type="EMBL" id="JAGYPN010000002">
    <property type="protein sequence ID" value="MBS4223252.1"/>
    <property type="molecule type" value="Genomic_DNA"/>
</dbReference>